<evidence type="ECO:0000256" key="1">
    <source>
        <dbReference type="ARBA" id="ARBA00009091"/>
    </source>
</evidence>
<reference evidence="7 8" key="1">
    <citation type="submission" date="2018-06" db="EMBL/GenBank/DDBJ databases">
        <authorList>
            <consortium name="Pathogen Informatics"/>
            <person name="Doyle S."/>
        </authorList>
    </citation>
    <scope>NUCLEOTIDE SEQUENCE [LARGE SCALE GENOMIC DNA]</scope>
    <source>
        <strain evidence="6 8">NCTC10926</strain>
        <strain evidence="5 7">NCTC11296</strain>
    </source>
</reference>
<dbReference type="GO" id="GO:0051082">
    <property type="term" value="F:unfolded protein binding"/>
    <property type="evidence" value="ECO:0007669"/>
    <property type="project" value="InterPro"/>
</dbReference>
<evidence type="ECO:0000256" key="4">
    <source>
        <dbReference type="SAM" id="SignalP"/>
    </source>
</evidence>
<dbReference type="EMBL" id="UFSW01000001">
    <property type="protein sequence ID" value="SUU98205.1"/>
    <property type="molecule type" value="Genomic_DNA"/>
</dbReference>
<dbReference type="GO" id="GO:0005829">
    <property type="term" value="C:cytosol"/>
    <property type="evidence" value="ECO:0007669"/>
    <property type="project" value="TreeGrafter"/>
</dbReference>
<accession>A0A0F5F1T8</accession>
<evidence type="ECO:0000313" key="7">
    <source>
        <dbReference type="Proteomes" id="UP000254465"/>
    </source>
</evidence>
<dbReference type="AlphaFoldDB" id="A0A0F5F1T8"/>
<proteinExistence type="inferred from homology"/>
<comment type="similarity">
    <text evidence="1">Belongs to the Skp family.</text>
</comment>
<dbReference type="SMART" id="SM00935">
    <property type="entry name" value="OmpH"/>
    <property type="match status" value="1"/>
</dbReference>
<protein>
    <submittedName>
        <fullName evidence="5 6">Outer membrane protein</fullName>
    </submittedName>
</protein>
<dbReference type="Proteomes" id="UP000254620">
    <property type="component" value="Unassembled WGS sequence"/>
</dbReference>
<feature type="signal peptide" evidence="4">
    <location>
        <begin position="1"/>
        <end position="22"/>
    </location>
</feature>
<dbReference type="GeneID" id="66255208"/>
<sequence length="196" mass="22156">MKKVAKLTTLSFALALGTSAVANDNIAFVNIDYLFAHHPARQVELQKLDDEFKSPSEKLQAAEKALQDKKSAFEKEIDGKVKALEKDAPKLRQAEIKKRQDEIVKLEQKREEEFKKLVADYQQQLEQFRQDVQKRQMDIQRKLASDIQTATSNVAKTKKYTIVLDDKASVYSVEGKDITEDVLKAIPAPAVPAKAK</sequence>
<dbReference type="SUPFAM" id="SSF111384">
    <property type="entry name" value="OmpH-like"/>
    <property type="match status" value="1"/>
</dbReference>
<dbReference type="SMR" id="A0A0F5F1T8"/>
<dbReference type="eggNOG" id="COG2825">
    <property type="taxonomic scope" value="Bacteria"/>
</dbReference>
<dbReference type="Pfam" id="PF03938">
    <property type="entry name" value="OmpH"/>
    <property type="match status" value="1"/>
</dbReference>
<evidence type="ECO:0000256" key="2">
    <source>
        <dbReference type="ARBA" id="ARBA00022729"/>
    </source>
</evidence>
<feature type="coiled-coil region" evidence="3">
    <location>
        <begin position="56"/>
        <end position="138"/>
    </location>
</feature>
<gene>
    <name evidence="5" type="primary">skp</name>
    <name evidence="6" type="ORF">NCTC10926_01624</name>
    <name evidence="5" type="ORF">NCTC11296_02368</name>
</gene>
<evidence type="ECO:0000313" key="6">
    <source>
        <dbReference type="EMBL" id="SUU98205.1"/>
    </source>
</evidence>
<organism evidence="5 7">
    <name type="scientific">Avibacterium paragallinarum</name>
    <name type="common">Haemophilus gallinarum</name>
    <dbReference type="NCBI Taxonomy" id="728"/>
    <lineage>
        <taxon>Bacteria</taxon>
        <taxon>Pseudomonadati</taxon>
        <taxon>Pseudomonadota</taxon>
        <taxon>Gammaproteobacteria</taxon>
        <taxon>Pasteurellales</taxon>
        <taxon>Pasteurellaceae</taxon>
        <taxon>Avibacterium</taxon>
    </lineage>
</organism>
<dbReference type="STRING" id="728.VY92_04555"/>
<dbReference type="PANTHER" id="PTHR35089">
    <property type="entry name" value="CHAPERONE PROTEIN SKP"/>
    <property type="match status" value="1"/>
</dbReference>
<dbReference type="PANTHER" id="PTHR35089:SF1">
    <property type="entry name" value="CHAPERONE PROTEIN SKP"/>
    <property type="match status" value="1"/>
</dbReference>
<feature type="chain" id="PRO_5007402332" evidence="4">
    <location>
        <begin position="23"/>
        <end position="196"/>
    </location>
</feature>
<name>A0A0F5F1T8_AVIPA</name>
<dbReference type="EMBL" id="UGHK01000002">
    <property type="protein sequence ID" value="STO72441.1"/>
    <property type="molecule type" value="Genomic_DNA"/>
</dbReference>
<dbReference type="Gene3D" id="3.30.910.20">
    <property type="entry name" value="Skp domain"/>
    <property type="match status" value="1"/>
</dbReference>
<dbReference type="OrthoDB" id="5689656at2"/>
<dbReference type="InterPro" id="IPR024930">
    <property type="entry name" value="Skp_dom_sf"/>
</dbReference>
<evidence type="ECO:0000313" key="8">
    <source>
        <dbReference type="Proteomes" id="UP000254620"/>
    </source>
</evidence>
<evidence type="ECO:0000313" key="5">
    <source>
        <dbReference type="EMBL" id="STO72441.1"/>
    </source>
</evidence>
<keyword evidence="3" id="KW-0175">Coiled coil</keyword>
<dbReference type="KEGG" id="apag:EIA51_08690"/>
<dbReference type="GO" id="GO:0050821">
    <property type="term" value="P:protein stabilization"/>
    <property type="evidence" value="ECO:0007669"/>
    <property type="project" value="TreeGrafter"/>
</dbReference>
<evidence type="ECO:0000256" key="3">
    <source>
        <dbReference type="SAM" id="Coils"/>
    </source>
</evidence>
<dbReference type="InterPro" id="IPR005632">
    <property type="entry name" value="Chaperone_Skp"/>
</dbReference>
<dbReference type="Proteomes" id="UP000254465">
    <property type="component" value="Unassembled WGS sequence"/>
</dbReference>
<keyword evidence="2 4" id="KW-0732">Signal</keyword>
<dbReference type="RefSeq" id="WP_017807060.1">
    <property type="nucleotide sequence ID" value="NZ_CP034110.1"/>
</dbReference>